<dbReference type="Proteomes" id="UP001642484">
    <property type="component" value="Unassembled WGS sequence"/>
</dbReference>
<evidence type="ECO:0000313" key="3">
    <source>
        <dbReference type="EMBL" id="CAK9058802.1"/>
    </source>
</evidence>
<gene>
    <name evidence="3" type="ORF">CCMP2556_LOCUS28989</name>
</gene>
<reference evidence="3 4" key="1">
    <citation type="submission" date="2024-02" db="EMBL/GenBank/DDBJ databases">
        <authorList>
            <person name="Chen Y."/>
            <person name="Shah S."/>
            <person name="Dougan E. K."/>
            <person name="Thang M."/>
            <person name="Chan C."/>
        </authorList>
    </citation>
    <scope>NUCLEOTIDE SEQUENCE [LARGE SCALE GENOMIC DNA]</scope>
</reference>
<feature type="domain" description="C2H2-type" evidence="2">
    <location>
        <begin position="1093"/>
        <end position="1114"/>
    </location>
</feature>
<keyword evidence="4" id="KW-1185">Reference proteome</keyword>
<evidence type="ECO:0000313" key="4">
    <source>
        <dbReference type="Proteomes" id="UP001642484"/>
    </source>
</evidence>
<feature type="compositionally biased region" description="Low complexity" evidence="1">
    <location>
        <begin position="155"/>
        <end position="183"/>
    </location>
</feature>
<feature type="region of interest" description="Disordered" evidence="1">
    <location>
        <begin position="1"/>
        <end position="23"/>
    </location>
</feature>
<feature type="region of interest" description="Disordered" evidence="1">
    <location>
        <begin position="102"/>
        <end position="136"/>
    </location>
</feature>
<name>A0ABP0N7B3_9DINO</name>
<sequence>MDHSLSTDADRKEDSERSSDEARQCEAEAALELSKVAALLLDRWPWQVLADVDWRDKVQTLLQQIQRSQQQALEHRRAEHDLRLEMDRAKATFQEVISVEMDAQTPGSGGASVGGPWADGHPQRDWPAPAGKSKTQKEMMDDILRNLSCYREAGSSSSSGPQRLSQQSSQQPAEEESQQSSQQTGAEKIFQSDAVLTKEIGKRSKEELLALGIEVLRSRGQDWMREQLDRRDRDLVKKLAGKAGIQVKVQGRAKLRDVLVGELMELFASATAQSSEQTVEEAIFQSRVLLTNEIEKRSKDEVLALGAAVLHARGQDWMREKLSRVTTAELARKLAASAGIPIRVAGSLKPKDALVEELMELFASAGSSRSSGPRKSSQQSSQQTGAEESQQSAQQIGAEDIFKSDVLLGSEIGKRSKEEMLALGIEVLRSRGQDWMREQLDRRDRDLVKKLALKVTLEAWEKLRGKDRVLDKNALQQELDRHELQNLKLMACFAGIDRAAFDQKRSWMRDEFIQHLCAFLVSEVTRLQADARVNDETWLRSRLGEVGVYGLRTICTELNVTNRHGATDTILPLEQIIENLILHFHPPESKAQQLKQQALQQGNVARSWLSDALQRLSSRAGKGAAESDLAAVAREAGVEKIRGMKRHDLVRAIVDKLLPREVDAEAAVEKHACRLLSACIKMKDKGEEVDAAAIEQHLDSRELLLKLVAWLRMERLEVIQSHHRSKAELLSDVVEKVGGLLQGYGVVLDAITSADIDLDQLVSRNALIFPAGLHRCHAIALLACALSAQDQRWRKLLDLSPGTHELDVAERLFDLHTVTLPKQWSEPIGFEDQEDMLQVLLELLRGRRSSKIVDGKEIRRRGALDSADKTLLRGMMRRYGWERAENAAAPCYWDEVYRKPSYEHFMWFLLQKMGVHQNVVEMFDQLKEWQDTTGLKVMPSEADDKGLCDKAENYRQKQAKMRSKVMAENYPVDFEPLHALSLDCFASSGNGMVMWRSEFEREMLFSLPGWVEDDRKKQTFHNLQEILRSKDEAALKHLETLRSNALTLQQKLEKVAVDLRCAPTMSSVQETLAHRFLQVPDESAEPSLEKYVCRLCDFHCQLSAQMEEHIRDCHAADGSDRAVVEYRKKVIGLLQHAGPKAPCWTMQRNLVMNADSALRCPGAGDGQREEGACVVCARKFWSHELFPVILYQDPTKQPEQPSAEEAEREVKRVAAEQQEKLCHLLGMRRYLQRWPHLRDQARAVEELRASAVEHPFLPGEFLLLHRRRMPADPKAPCDVCRECRTSLTGQFVSLPRYSLANDLWMGRQLPELRNLAAGTKRLLPMIRPCHQVTVLQPANLVREERQRGFIGNSIFLPQATPGTVCRTLPPREVDMQESILFVLVGHDRAALKSSALLQAPREEYERAVRCLQSTSLYYAKVELEHGEVDALQSCVLETESDSYLAQQLLQQGPADAQGQSEDQEMADADSAGATATCATPGDAEEPSSDRVIVQNT</sequence>
<evidence type="ECO:0000259" key="2">
    <source>
        <dbReference type="PROSITE" id="PS00028"/>
    </source>
</evidence>
<accession>A0ABP0N7B3</accession>
<protein>
    <recommendedName>
        <fullName evidence="2">C2H2-type domain-containing protein</fullName>
    </recommendedName>
</protein>
<dbReference type="EMBL" id="CAXAMN010021366">
    <property type="protein sequence ID" value="CAK9058802.1"/>
    <property type="molecule type" value="Genomic_DNA"/>
</dbReference>
<dbReference type="InterPro" id="IPR046700">
    <property type="entry name" value="DUF6570"/>
</dbReference>
<feature type="region of interest" description="Disordered" evidence="1">
    <location>
        <begin position="1451"/>
        <end position="1496"/>
    </location>
</feature>
<feature type="region of interest" description="Disordered" evidence="1">
    <location>
        <begin position="365"/>
        <end position="394"/>
    </location>
</feature>
<dbReference type="Pfam" id="PF20209">
    <property type="entry name" value="DUF6570"/>
    <property type="match status" value="1"/>
</dbReference>
<proteinExistence type="predicted"/>
<dbReference type="InterPro" id="IPR013087">
    <property type="entry name" value="Znf_C2H2_type"/>
</dbReference>
<evidence type="ECO:0000256" key="1">
    <source>
        <dbReference type="SAM" id="MobiDB-lite"/>
    </source>
</evidence>
<organism evidence="3 4">
    <name type="scientific">Durusdinium trenchii</name>
    <dbReference type="NCBI Taxonomy" id="1381693"/>
    <lineage>
        <taxon>Eukaryota</taxon>
        <taxon>Sar</taxon>
        <taxon>Alveolata</taxon>
        <taxon>Dinophyceae</taxon>
        <taxon>Suessiales</taxon>
        <taxon>Symbiodiniaceae</taxon>
        <taxon>Durusdinium</taxon>
    </lineage>
</organism>
<comment type="caution">
    <text evidence="3">The sequence shown here is derived from an EMBL/GenBank/DDBJ whole genome shotgun (WGS) entry which is preliminary data.</text>
</comment>
<dbReference type="PROSITE" id="PS00028">
    <property type="entry name" value="ZINC_FINGER_C2H2_1"/>
    <property type="match status" value="1"/>
</dbReference>
<feature type="region of interest" description="Disordered" evidence="1">
    <location>
        <begin position="152"/>
        <end position="187"/>
    </location>
</feature>
<feature type="non-terminal residue" evidence="3">
    <location>
        <position position="1496"/>
    </location>
</feature>